<dbReference type="EMBL" id="AP018174">
    <property type="protein sequence ID" value="BAY19048.1"/>
    <property type="molecule type" value="Genomic_DNA"/>
</dbReference>
<keyword evidence="2" id="KW-1185">Reference proteome</keyword>
<name>A0A1Z4GNX0_9CYAN</name>
<reference evidence="1 2" key="1">
    <citation type="submission" date="2017-06" db="EMBL/GenBank/DDBJ databases">
        <title>Genome sequencing of cyanobaciteial culture collection at National Institute for Environmental Studies (NIES).</title>
        <authorList>
            <person name="Hirose Y."/>
            <person name="Shimura Y."/>
            <person name="Fujisawa T."/>
            <person name="Nakamura Y."/>
            <person name="Kawachi M."/>
        </authorList>
    </citation>
    <scope>NUCLEOTIDE SEQUENCE [LARGE SCALE GENOMIC DNA]</scope>
    <source>
        <strain evidence="1 2">NIES-21</strain>
    </source>
</reference>
<protein>
    <submittedName>
        <fullName evidence="1">Uncharacterized protein</fullName>
    </submittedName>
</protein>
<evidence type="ECO:0000313" key="2">
    <source>
        <dbReference type="Proteomes" id="UP000218287"/>
    </source>
</evidence>
<accession>A0A1Z4GNX0</accession>
<organism evidence="1 2">
    <name type="scientific">Anabaenopsis circularis NIES-21</name>
    <dbReference type="NCBI Taxonomy" id="1085406"/>
    <lineage>
        <taxon>Bacteria</taxon>
        <taxon>Bacillati</taxon>
        <taxon>Cyanobacteriota</taxon>
        <taxon>Cyanophyceae</taxon>
        <taxon>Nostocales</taxon>
        <taxon>Nodulariaceae</taxon>
        <taxon>Anabaenopsis</taxon>
    </lineage>
</organism>
<sequence length="51" mass="5563">MTITGAAYQGELVLGRLTGDKGTVLGRGFSGRLNVDKGREKEKLFIMVCKF</sequence>
<gene>
    <name evidence="1" type="ORF">NIES21_49070</name>
</gene>
<proteinExistence type="predicted"/>
<dbReference type="Proteomes" id="UP000218287">
    <property type="component" value="Chromosome"/>
</dbReference>
<evidence type="ECO:0000313" key="1">
    <source>
        <dbReference type="EMBL" id="BAY19048.1"/>
    </source>
</evidence>
<dbReference type="AlphaFoldDB" id="A0A1Z4GNX0"/>